<dbReference type="Pfam" id="PF10173">
    <property type="entry name" value="Mit_KHE1"/>
    <property type="match status" value="1"/>
</dbReference>
<dbReference type="GO" id="GO:1902600">
    <property type="term" value="P:proton transmembrane transport"/>
    <property type="evidence" value="ECO:0007669"/>
    <property type="project" value="TreeGrafter"/>
</dbReference>
<dbReference type="AlphaFoldDB" id="A0AA39QS91"/>
<dbReference type="InterPro" id="IPR018786">
    <property type="entry name" value="Mit_KHE1"/>
</dbReference>
<dbReference type="EMBL" id="JAFEKC020000023">
    <property type="protein sequence ID" value="KAK0507511.1"/>
    <property type="molecule type" value="Genomic_DNA"/>
</dbReference>
<dbReference type="PANTHER" id="PTHR28062:SF1">
    <property type="entry name" value="TRANSMEMBRANE PROTEIN"/>
    <property type="match status" value="1"/>
</dbReference>
<name>A0AA39QS91_9LECA</name>
<keyword evidence="2" id="KW-1185">Reference proteome</keyword>
<evidence type="ECO:0000313" key="2">
    <source>
        <dbReference type="Proteomes" id="UP001166286"/>
    </source>
</evidence>
<evidence type="ECO:0000313" key="1">
    <source>
        <dbReference type="EMBL" id="KAK0507511.1"/>
    </source>
</evidence>
<accession>A0AA39QS91</accession>
<organism evidence="1 2">
    <name type="scientific">Cladonia borealis</name>
    <dbReference type="NCBI Taxonomy" id="184061"/>
    <lineage>
        <taxon>Eukaryota</taxon>
        <taxon>Fungi</taxon>
        <taxon>Dikarya</taxon>
        <taxon>Ascomycota</taxon>
        <taxon>Pezizomycotina</taxon>
        <taxon>Lecanoromycetes</taxon>
        <taxon>OSLEUM clade</taxon>
        <taxon>Lecanoromycetidae</taxon>
        <taxon>Lecanorales</taxon>
        <taxon>Lecanorineae</taxon>
        <taxon>Cladoniaceae</taxon>
        <taxon>Cladonia</taxon>
    </lineage>
</organism>
<comment type="caution">
    <text evidence="1">The sequence shown here is derived from an EMBL/GenBank/DDBJ whole genome shotgun (WGS) entry which is preliminary data.</text>
</comment>
<dbReference type="GO" id="GO:0006813">
    <property type="term" value="P:potassium ion transport"/>
    <property type="evidence" value="ECO:0007669"/>
    <property type="project" value="TreeGrafter"/>
</dbReference>
<proteinExistence type="predicted"/>
<gene>
    <name evidence="1" type="ORF">JMJ35_010034</name>
</gene>
<dbReference type="GO" id="GO:0005743">
    <property type="term" value="C:mitochondrial inner membrane"/>
    <property type="evidence" value="ECO:0007669"/>
    <property type="project" value="TreeGrafter"/>
</dbReference>
<dbReference type="PANTHER" id="PTHR28062">
    <property type="entry name" value="K+-H+ EXCHANGE-LIKE PROTEIN"/>
    <property type="match status" value="1"/>
</dbReference>
<protein>
    <submittedName>
        <fullName evidence="1">Uncharacterized protein</fullName>
    </submittedName>
</protein>
<sequence>MRLFLLPISTRQSLIYCQRLNQQLSTETTYVDKITSKASTTWLNWERKETGWQKRVTSYGNKLFQRLPYQEWGLKSIPPLSARRQSDEIEGKEEVLVEFPERIIEPRKVQDVLKVYGSKEKQSFHSKRMWGSIIGMPISAPVALIPVIPNLPFFYLCFRAWSHWRARGGSKHLQFLMNKDLVKITPSNLLHIAYTEAMMDMKMQELNVGVVNVGSNARQDHSPREVEEELLLSHGSGQLIADYVGIPELAGEIQRAVWQVERSLKAQRDLREEKIDLESANKTNRGQ</sequence>
<reference evidence="1" key="1">
    <citation type="submission" date="2023-03" db="EMBL/GenBank/DDBJ databases">
        <title>Complete genome of Cladonia borealis.</title>
        <authorList>
            <person name="Park H."/>
        </authorList>
    </citation>
    <scope>NUCLEOTIDE SEQUENCE</scope>
    <source>
        <strain evidence="1">ANT050790</strain>
    </source>
</reference>
<dbReference type="Proteomes" id="UP001166286">
    <property type="component" value="Unassembled WGS sequence"/>
</dbReference>